<keyword evidence="2 5" id="KW-0812">Transmembrane</keyword>
<keyword evidence="3 5" id="KW-1133">Transmembrane helix</keyword>
<feature type="transmembrane region" description="Helical" evidence="5">
    <location>
        <begin position="302"/>
        <end position="320"/>
    </location>
</feature>
<evidence type="ECO:0000259" key="6">
    <source>
        <dbReference type="Pfam" id="PF04932"/>
    </source>
</evidence>
<dbReference type="GO" id="GO:0016874">
    <property type="term" value="F:ligase activity"/>
    <property type="evidence" value="ECO:0007669"/>
    <property type="project" value="UniProtKB-KW"/>
</dbReference>
<feature type="transmembrane region" description="Helical" evidence="5">
    <location>
        <begin position="257"/>
        <end position="282"/>
    </location>
</feature>
<feature type="transmembrane region" description="Helical" evidence="5">
    <location>
        <begin position="92"/>
        <end position="111"/>
    </location>
</feature>
<feature type="transmembrane region" description="Helical" evidence="5">
    <location>
        <begin position="341"/>
        <end position="366"/>
    </location>
</feature>
<comment type="caution">
    <text evidence="7">The sequence shown here is derived from an EMBL/GenBank/DDBJ whole genome shotgun (WGS) entry which is preliminary data.</text>
</comment>
<evidence type="ECO:0000256" key="5">
    <source>
        <dbReference type="SAM" id="Phobius"/>
    </source>
</evidence>
<feature type="transmembrane region" description="Helical" evidence="5">
    <location>
        <begin position="39"/>
        <end position="61"/>
    </location>
</feature>
<dbReference type="GO" id="GO:0016020">
    <property type="term" value="C:membrane"/>
    <property type="evidence" value="ECO:0007669"/>
    <property type="project" value="UniProtKB-SubCell"/>
</dbReference>
<organism evidence="7 8">
    <name type="scientific">Schaalia canis</name>
    <dbReference type="NCBI Taxonomy" id="100469"/>
    <lineage>
        <taxon>Bacteria</taxon>
        <taxon>Bacillati</taxon>
        <taxon>Actinomycetota</taxon>
        <taxon>Actinomycetes</taxon>
        <taxon>Actinomycetales</taxon>
        <taxon>Actinomycetaceae</taxon>
        <taxon>Schaalia</taxon>
    </lineage>
</organism>
<name>A0A3P1SFR9_9ACTO</name>
<feature type="transmembrane region" description="Helical" evidence="5">
    <location>
        <begin position="68"/>
        <end position="86"/>
    </location>
</feature>
<feature type="domain" description="O-antigen ligase-related" evidence="6">
    <location>
        <begin position="215"/>
        <end position="357"/>
    </location>
</feature>
<comment type="subcellular location">
    <subcellularLocation>
        <location evidence="1">Membrane</location>
        <topology evidence="1">Multi-pass membrane protein</topology>
    </subcellularLocation>
</comment>
<feature type="transmembrane region" description="Helical" evidence="5">
    <location>
        <begin position="372"/>
        <end position="394"/>
    </location>
</feature>
<feature type="transmembrane region" description="Helical" evidence="5">
    <location>
        <begin position="7"/>
        <end position="27"/>
    </location>
</feature>
<dbReference type="OrthoDB" id="1118146at2"/>
<dbReference type="AlphaFoldDB" id="A0A3P1SFR9"/>
<evidence type="ECO:0000256" key="4">
    <source>
        <dbReference type="ARBA" id="ARBA00023136"/>
    </source>
</evidence>
<feature type="transmembrane region" description="Helical" evidence="5">
    <location>
        <begin position="221"/>
        <end position="245"/>
    </location>
</feature>
<evidence type="ECO:0000256" key="3">
    <source>
        <dbReference type="ARBA" id="ARBA00022989"/>
    </source>
</evidence>
<evidence type="ECO:0000256" key="2">
    <source>
        <dbReference type="ARBA" id="ARBA00022692"/>
    </source>
</evidence>
<evidence type="ECO:0000313" key="8">
    <source>
        <dbReference type="Proteomes" id="UP000280444"/>
    </source>
</evidence>
<gene>
    <name evidence="7" type="ORF">EII11_06720</name>
</gene>
<dbReference type="InterPro" id="IPR007016">
    <property type="entry name" value="O-antigen_ligase-rel_domated"/>
</dbReference>
<protein>
    <submittedName>
        <fullName evidence="7">O-antigen ligase family protein</fullName>
    </submittedName>
</protein>
<dbReference type="PANTHER" id="PTHR37422">
    <property type="entry name" value="TEICHURONIC ACID BIOSYNTHESIS PROTEIN TUAE"/>
    <property type="match status" value="1"/>
</dbReference>
<keyword evidence="7" id="KW-0436">Ligase</keyword>
<proteinExistence type="predicted"/>
<reference evidence="7 8" key="1">
    <citation type="submission" date="2018-11" db="EMBL/GenBank/DDBJ databases">
        <title>Genomes From Bacteria Associated with the Canine Oral Cavity: a Test Case for Automated Genome-Based Taxonomic Assignment.</title>
        <authorList>
            <person name="Coil D.A."/>
            <person name="Jospin G."/>
            <person name="Darling A.E."/>
            <person name="Wallis C."/>
            <person name="Davis I.J."/>
            <person name="Harris S."/>
            <person name="Eisen J.A."/>
            <person name="Holcombe L.J."/>
            <person name="O'Flynn C."/>
        </authorList>
    </citation>
    <scope>NUCLEOTIDE SEQUENCE [LARGE SCALE GENOMIC DNA]</scope>
    <source>
        <strain evidence="7 8">OH770</strain>
    </source>
</reference>
<dbReference type="InterPro" id="IPR051533">
    <property type="entry name" value="WaaL-like"/>
</dbReference>
<accession>A0A3P1SFR9</accession>
<evidence type="ECO:0000313" key="7">
    <source>
        <dbReference type="EMBL" id="RRC95182.1"/>
    </source>
</evidence>
<keyword evidence="4 5" id="KW-0472">Membrane</keyword>
<keyword evidence="8" id="KW-1185">Reference proteome</keyword>
<dbReference type="EMBL" id="RQZF01000006">
    <property type="protein sequence ID" value="RRC95182.1"/>
    <property type="molecule type" value="Genomic_DNA"/>
</dbReference>
<evidence type="ECO:0000256" key="1">
    <source>
        <dbReference type="ARBA" id="ARBA00004141"/>
    </source>
</evidence>
<feature type="transmembrane region" description="Helical" evidence="5">
    <location>
        <begin position="184"/>
        <end position="201"/>
    </location>
</feature>
<dbReference type="PANTHER" id="PTHR37422:SF13">
    <property type="entry name" value="LIPOPOLYSACCHARIDE BIOSYNTHESIS PROTEIN PA4999-RELATED"/>
    <property type="match status" value="1"/>
</dbReference>
<dbReference type="Pfam" id="PF04932">
    <property type="entry name" value="Wzy_C"/>
    <property type="match status" value="1"/>
</dbReference>
<dbReference type="Proteomes" id="UP000280444">
    <property type="component" value="Unassembled WGS sequence"/>
</dbReference>
<sequence length="457" mass="50368">MNSKAQPLAHLTLPAMGVWVFYITFAGQGVRNVIGWKPFGLLAAISCLVLVLQFIAAGRILTLRRIPTTIAAFVLWCSLSVIWSFYPLETMMASALMSATSIAGVMIAVAFPPRQLLDILTRSLQWMIGLSLALELYVAAVLQERLAPLYMREWEHIPDSYYWIHGLLFQGGPIQGVFANRNPLAFGAALLLLCIVFQHLQHRSSWQRTLLWAGASLATLALTRSATVIVCLLVCVIVMGVGLSLRSVPSAQRRHVLRGVGVVALVCALVALVYADAIFMLLGRSTDMTGRGVIWERVLALWAERPILGWGWIMYWAPWIPMFRTLVIRPDGTPTMQAHNAYIEALFQTGIIGAALVLLAVVWVLYGVGKAAVRSIGGDLTGLWAFCLAVALIVQSVTEARLLSEGNWVLFVAMATWLSLYRTVPSPAWGASERDIRGEGPSDKKLRAFDRELSRRV</sequence>